<dbReference type="InterPro" id="IPR016181">
    <property type="entry name" value="Acyl_CoA_acyltransferase"/>
</dbReference>
<sequence>MERLLYEKNADTAELIQSAKRMVRNLAVEADTKFRRHGFKLEFYPVHELCQTMFDELFGLLKENMQLLYENSSWNWVESAKRMEMREDEALYLVVFNDERLVGFTHFRFDEDYGDAVLYCYEIQVCRCWQRRGIGRMLMEVLLRMATHCHVTKVVSTVFKSNIQSRQFFRSMNFAVDSTSPESEDVDYIILSRNL</sequence>
<keyword evidence="7" id="KW-0808">Transferase</keyword>
<dbReference type="GO" id="GO:0005737">
    <property type="term" value="C:cytoplasm"/>
    <property type="evidence" value="ECO:0007669"/>
    <property type="project" value="UniProtKB-SubCell"/>
</dbReference>
<evidence type="ECO:0000256" key="5">
    <source>
        <dbReference type="ARBA" id="ARBA00015043"/>
    </source>
</evidence>
<accession>A0A183IVL7</accession>
<evidence type="ECO:0000259" key="12">
    <source>
        <dbReference type="PROSITE" id="PS51186"/>
    </source>
</evidence>
<dbReference type="Pfam" id="PF00583">
    <property type="entry name" value="Acetyltransf_1"/>
    <property type="match status" value="1"/>
</dbReference>
<dbReference type="PROSITE" id="PS51186">
    <property type="entry name" value="GNAT"/>
    <property type="match status" value="1"/>
</dbReference>
<evidence type="ECO:0000256" key="2">
    <source>
        <dbReference type="ARBA" id="ARBA00004496"/>
    </source>
</evidence>
<comment type="similarity">
    <text evidence="3">Belongs to the acetyltransferase family. NAA40 subfamily.</text>
</comment>
<keyword evidence="9" id="KW-0012">Acyltransferase</keyword>
<evidence type="ECO:0000256" key="4">
    <source>
        <dbReference type="ARBA" id="ARBA00012950"/>
    </source>
</evidence>
<evidence type="ECO:0000256" key="6">
    <source>
        <dbReference type="ARBA" id="ARBA00022490"/>
    </source>
</evidence>
<dbReference type="Proteomes" id="UP000270296">
    <property type="component" value="Unassembled WGS sequence"/>
</dbReference>
<dbReference type="Gene3D" id="3.40.630.30">
    <property type="match status" value="1"/>
</dbReference>
<evidence type="ECO:0000256" key="7">
    <source>
        <dbReference type="ARBA" id="ARBA00022679"/>
    </source>
</evidence>
<evidence type="ECO:0000313" key="14">
    <source>
        <dbReference type="Proteomes" id="UP000270296"/>
    </source>
</evidence>
<evidence type="ECO:0000256" key="11">
    <source>
        <dbReference type="ARBA" id="ARBA00049524"/>
    </source>
</evidence>
<keyword evidence="6" id="KW-0963">Cytoplasm</keyword>
<dbReference type="OrthoDB" id="424551at2759"/>
<dbReference type="AlphaFoldDB" id="A0A183IVL7"/>
<dbReference type="GO" id="GO:0010485">
    <property type="term" value="F:histone H4 acetyltransferase activity"/>
    <property type="evidence" value="ECO:0007669"/>
    <property type="project" value="InterPro"/>
</dbReference>
<dbReference type="PANTHER" id="PTHR20531">
    <property type="entry name" value="N-ALPHA-ACETYLTRANSFERASE 40"/>
    <property type="match status" value="1"/>
</dbReference>
<dbReference type="EC" id="2.3.1.257" evidence="4"/>
<evidence type="ECO:0000313" key="13">
    <source>
        <dbReference type="EMBL" id="VDP13870.1"/>
    </source>
</evidence>
<comment type="catalytic activity">
    <reaction evidence="11">
        <text>N-terminal L-seryl-[histone H4] + acetyl-CoA = N-terminal N(alpha)-acetyl-L-seryl-[histone H4] + CoA + H(+)</text>
        <dbReference type="Rhea" id="RHEA:50596"/>
        <dbReference type="Rhea" id="RHEA-COMP:12740"/>
        <dbReference type="Rhea" id="RHEA-COMP:12743"/>
        <dbReference type="ChEBI" id="CHEBI:15378"/>
        <dbReference type="ChEBI" id="CHEBI:57287"/>
        <dbReference type="ChEBI" id="CHEBI:57288"/>
        <dbReference type="ChEBI" id="CHEBI:64738"/>
        <dbReference type="ChEBI" id="CHEBI:83690"/>
        <dbReference type="EC" id="2.3.1.257"/>
    </reaction>
</comment>
<dbReference type="GO" id="GO:0005634">
    <property type="term" value="C:nucleus"/>
    <property type="evidence" value="ECO:0007669"/>
    <property type="project" value="UniProtKB-SubCell"/>
</dbReference>
<evidence type="ECO:0000256" key="10">
    <source>
        <dbReference type="ARBA" id="ARBA00047821"/>
    </source>
</evidence>
<dbReference type="InterPro" id="IPR000182">
    <property type="entry name" value="GNAT_dom"/>
</dbReference>
<evidence type="ECO:0000256" key="3">
    <source>
        <dbReference type="ARBA" id="ARBA00008870"/>
    </source>
</evidence>
<dbReference type="WBParaSite" id="SBAD_0000795501-mRNA-1">
    <property type="protein sequence ID" value="SBAD_0000795501-mRNA-1"/>
    <property type="gene ID" value="SBAD_0000795501"/>
</dbReference>
<evidence type="ECO:0000256" key="9">
    <source>
        <dbReference type="ARBA" id="ARBA00023315"/>
    </source>
</evidence>
<proteinExistence type="inferred from homology"/>
<name>A0A183IVL7_9BILA</name>
<dbReference type="SUPFAM" id="SSF55729">
    <property type="entry name" value="Acyl-CoA N-acyltransferases (Nat)"/>
    <property type="match status" value="1"/>
</dbReference>
<protein>
    <recommendedName>
        <fullName evidence="5">N-alpha-acetyltransferase 40</fullName>
        <ecNumber evidence="4">2.3.1.257</ecNumber>
    </recommendedName>
</protein>
<keyword evidence="8" id="KW-0539">Nucleus</keyword>
<evidence type="ECO:0000313" key="15">
    <source>
        <dbReference type="WBParaSite" id="SBAD_0000795501-mRNA-1"/>
    </source>
</evidence>
<evidence type="ECO:0000256" key="8">
    <source>
        <dbReference type="ARBA" id="ARBA00023242"/>
    </source>
</evidence>
<reference evidence="13 14" key="2">
    <citation type="submission" date="2018-11" db="EMBL/GenBank/DDBJ databases">
        <authorList>
            <consortium name="Pathogen Informatics"/>
        </authorList>
    </citation>
    <scope>NUCLEOTIDE SEQUENCE [LARGE SCALE GENOMIC DNA]</scope>
</reference>
<dbReference type="CDD" id="cd04301">
    <property type="entry name" value="NAT_SF"/>
    <property type="match status" value="1"/>
</dbReference>
<reference evidence="15" key="1">
    <citation type="submission" date="2016-06" db="UniProtKB">
        <authorList>
            <consortium name="WormBaseParasite"/>
        </authorList>
    </citation>
    <scope>IDENTIFICATION</scope>
</reference>
<dbReference type="EMBL" id="UZAM01010827">
    <property type="protein sequence ID" value="VDP13870.1"/>
    <property type="molecule type" value="Genomic_DNA"/>
</dbReference>
<comment type="subcellular location">
    <subcellularLocation>
        <location evidence="2">Cytoplasm</location>
    </subcellularLocation>
    <subcellularLocation>
        <location evidence="1">Nucleus</location>
    </subcellularLocation>
</comment>
<organism evidence="15">
    <name type="scientific">Soboliphyme baturini</name>
    <dbReference type="NCBI Taxonomy" id="241478"/>
    <lineage>
        <taxon>Eukaryota</taxon>
        <taxon>Metazoa</taxon>
        <taxon>Ecdysozoa</taxon>
        <taxon>Nematoda</taxon>
        <taxon>Enoplea</taxon>
        <taxon>Dorylaimia</taxon>
        <taxon>Dioctophymatida</taxon>
        <taxon>Dioctophymatoidea</taxon>
        <taxon>Soboliphymatidae</taxon>
        <taxon>Soboliphyme</taxon>
    </lineage>
</organism>
<dbReference type="GO" id="GO:1990189">
    <property type="term" value="F:protein N-terminal-serine acetyltransferase activity"/>
    <property type="evidence" value="ECO:0007669"/>
    <property type="project" value="UniProtKB-EC"/>
</dbReference>
<keyword evidence="14" id="KW-1185">Reference proteome</keyword>
<comment type="catalytic activity">
    <reaction evidence="10">
        <text>N-terminal L-seryl-[histone H2A] + acetyl-CoA = N-terminal N(alpha)-acetyl-L-seryl-[histone H2A] + CoA + H(+)</text>
        <dbReference type="Rhea" id="RHEA:50600"/>
        <dbReference type="Rhea" id="RHEA-COMP:12742"/>
        <dbReference type="Rhea" id="RHEA-COMP:12744"/>
        <dbReference type="ChEBI" id="CHEBI:15378"/>
        <dbReference type="ChEBI" id="CHEBI:57287"/>
        <dbReference type="ChEBI" id="CHEBI:57288"/>
        <dbReference type="ChEBI" id="CHEBI:64738"/>
        <dbReference type="ChEBI" id="CHEBI:83690"/>
        <dbReference type="EC" id="2.3.1.257"/>
    </reaction>
</comment>
<dbReference type="GO" id="GO:0043998">
    <property type="term" value="F:histone H2A acetyltransferase activity"/>
    <property type="evidence" value="ECO:0007669"/>
    <property type="project" value="InterPro"/>
</dbReference>
<evidence type="ECO:0000256" key="1">
    <source>
        <dbReference type="ARBA" id="ARBA00004123"/>
    </source>
</evidence>
<gene>
    <name evidence="13" type="ORF">SBAD_LOCUS7664</name>
</gene>
<dbReference type="InterPro" id="IPR039949">
    <property type="entry name" value="NAA40"/>
</dbReference>
<dbReference type="PANTHER" id="PTHR20531:SF1">
    <property type="entry name" value="N-ALPHA-ACETYLTRANSFERASE 40"/>
    <property type="match status" value="1"/>
</dbReference>
<feature type="domain" description="N-acetyltransferase" evidence="12">
    <location>
        <begin position="41"/>
        <end position="195"/>
    </location>
</feature>